<comment type="similarity">
    <text evidence="2">Belongs to the bacterial solute-binding protein SsuA/TauA family.</text>
</comment>
<dbReference type="InterPro" id="IPR001638">
    <property type="entry name" value="Solute-binding_3/MltF_N"/>
</dbReference>
<keyword evidence="4" id="KW-0732">Signal</keyword>
<protein>
    <recommendedName>
        <fullName evidence="6">Putative aliphatic sulfonates-binding protein</fullName>
    </recommendedName>
</protein>
<dbReference type="SMART" id="SM00062">
    <property type="entry name" value="PBPb"/>
    <property type="match status" value="1"/>
</dbReference>
<keyword evidence="3" id="KW-0813">Transport</keyword>
<evidence type="ECO:0000256" key="4">
    <source>
        <dbReference type="ARBA" id="ARBA00022729"/>
    </source>
</evidence>
<organism evidence="8 9">
    <name type="scientific">Novosphingobium olei</name>
    <dbReference type="NCBI Taxonomy" id="2728851"/>
    <lineage>
        <taxon>Bacteria</taxon>
        <taxon>Pseudomonadati</taxon>
        <taxon>Pseudomonadota</taxon>
        <taxon>Alphaproteobacteria</taxon>
        <taxon>Sphingomonadales</taxon>
        <taxon>Sphingomonadaceae</taxon>
        <taxon>Novosphingobium</taxon>
    </lineage>
</organism>
<dbReference type="AlphaFoldDB" id="A0A7Y0BKX7"/>
<dbReference type="InterPro" id="IPR015168">
    <property type="entry name" value="SsuA/THI5"/>
</dbReference>
<reference evidence="8 9" key="1">
    <citation type="submission" date="2020-04" db="EMBL/GenBank/DDBJ databases">
        <title>Novosphingobium sp. TW-4 isolated from soil.</title>
        <authorList>
            <person name="Dahal R.H."/>
            <person name="Chaudhary D.K."/>
        </authorList>
    </citation>
    <scope>NUCLEOTIDE SEQUENCE [LARGE SCALE GENOMIC DNA]</scope>
    <source>
        <strain evidence="8 9">TW-4</strain>
    </source>
</reference>
<dbReference type="Gene3D" id="3.40.190.10">
    <property type="entry name" value="Periplasmic binding protein-like II"/>
    <property type="match status" value="2"/>
</dbReference>
<dbReference type="Proteomes" id="UP000583556">
    <property type="component" value="Unassembled WGS sequence"/>
</dbReference>
<dbReference type="PANTHER" id="PTHR30024">
    <property type="entry name" value="ALIPHATIC SULFONATES-BINDING PROTEIN-RELATED"/>
    <property type="match status" value="1"/>
</dbReference>
<dbReference type="GO" id="GO:0016020">
    <property type="term" value="C:membrane"/>
    <property type="evidence" value="ECO:0007669"/>
    <property type="project" value="InterPro"/>
</dbReference>
<comment type="caution">
    <text evidence="8">The sequence shown here is derived from an EMBL/GenBank/DDBJ whole genome shotgun (WGS) entry which is preliminary data.</text>
</comment>
<dbReference type="PANTHER" id="PTHR30024:SF48">
    <property type="entry name" value="ABC TRANSPORTER SUBSTRATE-BINDING PROTEIN"/>
    <property type="match status" value="1"/>
</dbReference>
<dbReference type="GO" id="GO:0042597">
    <property type="term" value="C:periplasmic space"/>
    <property type="evidence" value="ECO:0007669"/>
    <property type="project" value="UniProtKB-SubCell"/>
</dbReference>
<comment type="subcellular location">
    <subcellularLocation>
        <location evidence="1">Periplasm</location>
    </subcellularLocation>
</comment>
<dbReference type="SUPFAM" id="SSF53850">
    <property type="entry name" value="Periplasmic binding protein-like II"/>
    <property type="match status" value="1"/>
</dbReference>
<evidence type="ECO:0000256" key="6">
    <source>
        <dbReference type="ARBA" id="ARBA00070228"/>
    </source>
</evidence>
<dbReference type="GO" id="GO:0042626">
    <property type="term" value="F:ATPase-coupled transmembrane transporter activity"/>
    <property type="evidence" value="ECO:0007669"/>
    <property type="project" value="InterPro"/>
</dbReference>
<evidence type="ECO:0000256" key="2">
    <source>
        <dbReference type="ARBA" id="ARBA00010742"/>
    </source>
</evidence>
<evidence type="ECO:0000256" key="1">
    <source>
        <dbReference type="ARBA" id="ARBA00004418"/>
    </source>
</evidence>
<proteinExistence type="inferred from homology"/>
<evidence type="ECO:0000259" key="7">
    <source>
        <dbReference type="SMART" id="SM00062"/>
    </source>
</evidence>
<evidence type="ECO:0000313" key="8">
    <source>
        <dbReference type="EMBL" id="NML92220.1"/>
    </source>
</evidence>
<dbReference type="InterPro" id="IPR010067">
    <property type="entry name" value="ABC_SsuA_sub-bd"/>
</dbReference>
<accession>A0A7Y0BKX7</accession>
<evidence type="ECO:0000256" key="3">
    <source>
        <dbReference type="ARBA" id="ARBA00022448"/>
    </source>
</evidence>
<dbReference type="FunFam" id="3.40.190.10:FF:000050">
    <property type="entry name" value="Sulfonate ABC transporter substrate-binding protein"/>
    <property type="match status" value="1"/>
</dbReference>
<gene>
    <name evidence="8" type="ORF">HHL27_00860</name>
</gene>
<feature type="domain" description="Solute-binding protein family 3/N-terminal" evidence="7">
    <location>
        <begin position="50"/>
        <end position="267"/>
    </location>
</feature>
<sequence length="339" mass="36065">MASTSQPETPRRRRTTIVLAALALVVLALAGGWWLRHRSAGGAGGAGGSALIVGDQRGGVQALLRASGELDNVPYKIDWALFPAAAPLLEALGSSAIDIGGIGGQPFAFAYASGAKIKVVYAARPIDGPDRGRSSAIIVPARSPLRRVEDLKGRRIATIRGSAGQDLALRLLERHGLKPSDVTWVYLNNAEAKSALETGAIDAWSTWGAYVGYALIKDHQRAIGDARELPGQAGFYAANDHAIASKRAQIADFLARLSRARAWLADHRAEYARVLARETGLPEDVARFTVEDLRTAPAPVDDSLRSEQLDILNRYKAAGIIAKVPDLSGAFDSSFSKGQ</sequence>
<evidence type="ECO:0000256" key="5">
    <source>
        <dbReference type="ARBA" id="ARBA00055538"/>
    </source>
</evidence>
<dbReference type="NCBIfam" id="TIGR01728">
    <property type="entry name" value="SsuA_fam"/>
    <property type="match status" value="1"/>
</dbReference>
<name>A0A7Y0BKX7_9SPHN</name>
<dbReference type="Pfam" id="PF09084">
    <property type="entry name" value="NMT1"/>
    <property type="match status" value="1"/>
</dbReference>
<dbReference type="CDD" id="cd13558">
    <property type="entry name" value="PBP2_SsuA_like_2"/>
    <property type="match status" value="1"/>
</dbReference>
<dbReference type="RefSeq" id="WP_169491493.1">
    <property type="nucleotide sequence ID" value="NZ_JABBGM010000001.1"/>
</dbReference>
<dbReference type="EMBL" id="JABBGM010000001">
    <property type="protein sequence ID" value="NML92220.1"/>
    <property type="molecule type" value="Genomic_DNA"/>
</dbReference>
<comment type="function">
    <text evidence="5">Part of a binding-protein-dependent transport system for aliphatic sulfonates. Putative binding protein.</text>
</comment>
<keyword evidence="9" id="KW-1185">Reference proteome</keyword>
<evidence type="ECO:0000313" key="9">
    <source>
        <dbReference type="Proteomes" id="UP000583556"/>
    </source>
</evidence>